<sequence length="387" mass="42366">MSVARWPQEGRIAVYLVGGAVRDRLLGRTPREYDFAFDADGETFLRLHPRARRVGRSVSVILLDGQEYMPLQGTLEEDLRRRDLTVNALAEDREGRLYAHPEALSDIAGCVLRPASPTSFADDPVRVFRLARMACELPSFTVHDEAVAQMRAVAASGRLEGIPAERVGREFMKALAAPRPSCWLGTLAEGGCLSPWFREVEAAEDIPAGPLPYHAGSVLAHLMDVMDASAGDPLAVWMALCHDLGKMETDPAILPHHYGHEKRGAEPAVRLARRLSLPARYAEAGALASELHMKAGIYETLRPGTRCDLLMRVHNAGLDGPFWALAEADSGHTLRPLAEEDLRVLLDVSLPAEWRDRGKASGERLRALRCQALAAAIGRRKGEADNG</sequence>
<evidence type="ECO:0000256" key="8">
    <source>
        <dbReference type="ARBA" id="ARBA00022840"/>
    </source>
</evidence>
<dbReference type="Pfam" id="PF12627">
    <property type="entry name" value="PolyA_pol_RNAbd"/>
    <property type="match status" value="1"/>
</dbReference>
<keyword evidence="6" id="KW-0547">Nucleotide-binding</keyword>
<comment type="cofactor">
    <cofactor evidence="1">
        <name>Mg(2+)</name>
        <dbReference type="ChEBI" id="CHEBI:18420"/>
    </cofactor>
</comment>
<organism evidence="14 15">
    <name type="scientific">Candidatus Bilophila faecipullorum</name>
    <dbReference type="NCBI Taxonomy" id="2838482"/>
    <lineage>
        <taxon>Bacteria</taxon>
        <taxon>Pseudomonadati</taxon>
        <taxon>Thermodesulfobacteriota</taxon>
        <taxon>Desulfovibrionia</taxon>
        <taxon>Desulfovibrionales</taxon>
        <taxon>Desulfovibrionaceae</taxon>
        <taxon>Bilophila</taxon>
    </lineage>
</organism>
<dbReference type="SUPFAM" id="SSF81891">
    <property type="entry name" value="Poly A polymerase C-terminal region-like"/>
    <property type="match status" value="1"/>
</dbReference>
<keyword evidence="7" id="KW-0692">RNA repair</keyword>
<dbReference type="GO" id="GO:0008033">
    <property type="term" value="P:tRNA processing"/>
    <property type="evidence" value="ECO:0007669"/>
    <property type="project" value="UniProtKB-KW"/>
</dbReference>
<protein>
    <submittedName>
        <fullName evidence="14">Polynucleotide adenylyltransferase</fullName>
    </submittedName>
</protein>
<dbReference type="GO" id="GO:0016779">
    <property type="term" value="F:nucleotidyltransferase activity"/>
    <property type="evidence" value="ECO:0007669"/>
    <property type="project" value="UniProtKB-KW"/>
</dbReference>
<keyword evidence="3" id="KW-0819">tRNA processing</keyword>
<dbReference type="InterPro" id="IPR043519">
    <property type="entry name" value="NT_sf"/>
</dbReference>
<keyword evidence="4 14" id="KW-0548">Nucleotidyltransferase</keyword>
<evidence type="ECO:0000256" key="7">
    <source>
        <dbReference type="ARBA" id="ARBA00022800"/>
    </source>
</evidence>
<dbReference type="EMBL" id="DXGI01000081">
    <property type="protein sequence ID" value="HIW77928.1"/>
    <property type="molecule type" value="Genomic_DNA"/>
</dbReference>
<dbReference type="PANTHER" id="PTHR47545:SF1">
    <property type="entry name" value="MULTIFUNCTIONAL CCA PROTEIN"/>
    <property type="match status" value="1"/>
</dbReference>
<comment type="similarity">
    <text evidence="11">Belongs to the tRNA nucleotidyltransferase/poly(A) polymerase family.</text>
</comment>
<dbReference type="GO" id="GO:0003723">
    <property type="term" value="F:RNA binding"/>
    <property type="evidence" value="ECO:0007669"/>
    <property type="project" value="UniProtKB-KW"/>
</dbReference>
<name>A0A9D1QXX7_9BACT</name>
<keyword evidence="2 11" id="KW-0808">Transferase</keyword>
<dbReference type="InterPro" id="IPR032828">
    <property type="entry name" value="PolyA_RNA-bd"/>
</dbReference>
<evidence type="ECO:0000259" key="13">
    <source>
        <dbReference type="Pfam" id="PF12627"/>
    </source>
</evidence>
<dbReference type="Gene3D" id="3.30.460.10">
    <property type="entry name" value="Beta Polymerase, domain 2"/>
    <property type="match status" value="2"/>
</dbReference>
<gene>
    <name evidence="14" type="ORF">H9874_02125</name>
</gene>
<feature type="domain" description="Poly A polymerase head" evidence="12">
    <location>
        <begin position="14"/>
        <end position="54"/>
    </location>
</feature>
<evidence type="ECO:0000256" key="1">
    <source>
        <dbReference type="ARBA" id="ARBA00001946"/>
    </source>
</evidence>
<evidence type="ECO:0000256" key="9">
    <source>
        <dbReference type="ARBA" id="ARBA00022842"/>
    </source>
</evidence>
<dbReference type="PANTHER" id="PTHR47545">
    <property type="entry name" value="MULTIFUNCTIONAL CCA PROTEIN"/>
    <property type="match status" value="1"/>
</dbReference>
<dbReference type="GO" id="GO:0005524">
    <property type="term" value="F:ATP binding"/>
    <property type="evidence" value="ECO:0007669"/>
    <property type="project" value="UniProtKB-KW"/>
</dbReference>
<evidence type="ECO:0000256" key="3">
    <source>
        <dbReference type="ARBA" id="ARBA00022694"/>
    </source>
</evidence>
<evidence type="ECO:0000256" key="4">
    <source>
        <dbReference type="ARBA" id="ARBA00022695"/>
    </source>
</evidence>
<feature type="domain" description="tRNA nucleotidyltransferase/poly(A) polymerase RNA and SrmB- binding" evidence="13">
    <location>
        <begin position="140"/>
        <end position="202"/>
    </location>
</feature>
<evidence type="ECO:0000256" key="6">
    <source>
        <dbReference type="ARBA" id="ARBA00022741"/>
    </source>
</evidence>
<reference evidence="14" key="1">
    <citation type="journal article" date="2021" name="PeerJ">
        <title>Extensive microbial diversity within the chicken gut microbiome revealed by metagenomics and culture.</title>
        <authorList>
            <person name="Gilroy R."/>
            <person name="Ravi A."/>
            <person name="Getino M."/>
            <person name="Pursley I."/>
            <person name="Horton D.L."/>
            <person name="Alikhan N.F."/>
            <person name="Baker D."/>
            <person name="Gharbi K."/>
            <person name="Hall N."/>
            <person name="Watson M."/>
            <person name="Adriaenssens E.M."/>
            <person name="Foster-Nyarko E."/>
            <person name="Jarju S."/>
            <person name="Secka A."/>
            <person name="Antonio M."/>
            <person name="Oren A."/>
            <person name="Chaudhuri R.R."/>
            <person name="La Ragione R."/>
            <person name="Hildebrand F."/>
            <person name="Pallen M.J."/>
        </authorList>
    </citation>
    <scope>NUCLEOTIDE SEQUENCE</scope>
    <source>
        <strain evidence="14">ChiSxjej5B17-1746</strain>
    </source>
</reference>
<keyword evidence="5" id="KW-0479">Metal-binding</keyword>
<keyword evidence="10 11" id="KW-0694">RNA-binding</keyword>
<dbReference type="InterPro" id="IPR002646">
    <property type="entry name" value="PolA_pol_head_dom"/>
</dbReference>
<dbReference type="Gene3D" id="1.10.3090.10">
    <property type="entry name" value="cca-adding enzyme, domain 2"/>
    <property type="match status" value="1"/>
</dbReference>
<dbReference type="GO" id="GO:0046872">
    <property type="term" value="F:metal ion binding"/>
    <property type="evidence" value="ECO:0007669"/>
    <property type="project" value="UniProtKB-KW"/>
</dbReference>
<evidence type="ECO:0000313" key="15">
    <source>
        <dbReference type="Proteomes" id="UP000824264"/>
    </source>
</evidence>
<dbReference type="InterPro" id="IPR050124">
    <property type="entry name" value="tRNA_CCA-adding_enzyme"/>
</dbReference>
<dbReference type="AlphaFoldDB" id="A0A9D1QXX7"/>
<dbReference type="SUPFAM" id="SSF81301">
    <property type="entry name" value="Nucleotidyltransferase"/>
    <property type="match status" value="1"/>
</dbReference>
<keyword evidence="8" id="KW-0067">ATP-binding</keyword>
<proteinExistence type="inferred from homology"/>
<dbReference type="GO" id="GO:0042245">
    <property type="term" value="P:RNA repair"/>
    <property type="evidence" value="ECO:0007669"/>
    <property type="project" value="UniProtKB-KW"/>
</dbReference>
<evidence type="ECO:0000313" key="14">
    <source>
        <dbReference type="EMBL" id="HIW77928.1"/>
    </source>
</evidence>
<keyword evidence="9" id="KW-0460">Magnesium</keyword>
<evidence type="ECO:0000259" key="12">
    <source>
        <dbReference type="Pfam" id="PF01743"/>
    </source>
</evidence>
<evidence type="ECO:0000256" key="11">
    <source>
        <dbReference type="RuleBase" id="RU003953"/>
    </source>
</evidence>
<dbReference type="Pfam" id="PF01743">
    <property type="entry name" value="PolyA_pol"/>
    <property type="match status" value="1"/>
</dbReference>
<evidence type="ECO:0000256" key="10">
    <source>
        <dbReference type="ARBA" id="ARBA00022884"/>
    </source>
</evidence>
<evidence type="ECO:0000256" key="5">
    <source>
        <dbReference type="ARBA" id="ARBA00022723"/>
    </source>
</evidence>
<accession>A0A9D1QXX7</accession>
<evidence type="ECO:0000256" key="2">
    <source>
        <dbReference type="ARBA" id="ARBA00022679"/>
    </source>
</evidence>
<reference evidence="14" key="2">
    <citation type="submission" date="2021-04" db="EMBL/GenBank/DDBJ databases">
        <authorList>
            <person name="Gilroy R."/>
        </authorList>
    </citation>
    <scope>NUCLEOTIDE SEQUENCE</scope>
    <source>
        <strain evidence="14">ChiSxjej5B17-1746</strain>
    </source>
</reference>
<comment type="caution">
    <text evidence="14">The sequence shown here is derived from an EMBL/GenBank/DDBJ whole genome shotgun (WGS) entry which is preliminary data.</text>
</comment>
<dbReference type="Proteomes" id="UP000824264">
    <property type="component" value="Unassembled WGS sequence"/>
</dbReference>